<gene>
    <name evidence="2" type="ORF">KHA99_09615</name>
</gene>
<keyword evidence="3" id="KW-1185">Reference proteome</keyword>
<dbReference type="Pfam" id="PF06338">
    <property type="entry name" value="ComK"/>
    <property type="match status" value="1"/>
</dbReference>
<dbReference type="AlphaFoldDB" id="A0A942U747"/>
<evidence type="ECO:0000256" key="1">
    <source>
        <dbReference type="SAM" id="MobiDB-lite"/>
    </source>
</evidence>
<dbReference type="EMBL" id="JAGYPF010000002">
    <property type="protein sequence ID" value="MBS4212704.1"/>
    <property type="molecule type" value="Genomic_DNA"/>
</dbReference>
<protein>
    <submittedName>
        <fullName evidence="2">Competence protein ComK</fullName>
    </submittedName>
</protein>
<evidence type="ECO:0000313" key="3">
    <source>
        <dbReference type="Proteomes" id="UP000679749"/>
    </source>
</evidence>
<feature type="region of interest" description="Disordered" evidence="1">
    <location>
        <begin position="149"/>
        <end position="172"/>
    </location>
</feature>
<accession>A0A942U747</accession>
<dbReference type="Proteomes" id="UP000679749">
    <property type="component" value="Unassembled WGS sequence"/>
</dbReference>
<name>A0A942U747_9BACI</name>
<proteinExistence type="predicted"/>
<sequence length="187" mass="21068">MMEQKNYFVEKKMILMLGEYNRFGKLCARVMAGTSAFLVDRAPLQVLDDTLTYIGFDLKGATTGAKVVLDRKAKCPIIVNPYLGICLFPTKSPKKADCIWFNPEHIEKTTAMGNKTIVELSNGYTMIIESKLAAFNDKIEKARQLIHLSTKRGKQPDTSSYEHTPPIDHQLTKEKSGKYNFDTLGNL</sequence>
<dbReference type="InterPro" id="IPR010461">
    <property type="entry name" value="ComK"/>
</dbReference>
<organism evidence="2 3">
    <name type="scientific">Neobacillus rhizophilus</name>
    <dbReference type="NCBI Taxonomy" id="2833579"/>
    <lineage>
        <taxon>Bacteria</taxon>
        <taxon>Bacillati</taxon>
        <taxon>Bacillota</taxon>
        <taxon>Bacilli</taxon>
        <taxon>Bacillales</taxon>
        <taxon>Bacillaceae</taxon>
        <taxon>Neobacillus</taxon>
    </lineage>
</organism>
<comment type="caution">
    <text evidence="2">The sequence shown here is derived from an EMBL/GenBank/DDBJ whole genome shotgun (WGS) entry which is preliminary data.</text>
</comment>
<evidence type="ECO:0000313" key="2">
    <source>
        <dbReference type="EMBL" id="MBS4212704.1"/>
    </source>
</evidence>
<reference evidence="2" key="1">
    <citation type="submission" date="2021-05" db="EMBL/GenBank/DDBJ databases">
        <title>Novel Bacillus species.</title>
        <authorList>
            <person name="Liu G."/>
        </authorList>
    </citation>
    <scope>NUCLEOTIDE SEQUENCE</scope>
    <source>
        <strain evidence="2">FJAT-49825</strain>
    </source>
</reference>
<dbReference type="GO" id="GO:0030420">
    <property type="term" value="P:establishment of competence for transformation"/>
    <property type="evidence" value="ECO:0007669"/>
    <property type="project" value="InterPro"/>
</dbReference>